<comment type="caution">
    <text evidence="2">The sequence shown here is derived from an EMBL/GenBank/DDBJ whole genome shotgun (WGS) entry which is preliminary data.</text>
</comment>
<gene>
    <name evidence="2" type="ORF">M0R45_001806</name>
</gene>
<feature type="region of interest" description="Disordered" evidence="1">
    <location>
        <begin position="1"/>
        <end position="20"/>
    </location>
</feature>
<proteinExistence type="predicted"/>
<name>A0AAW1VJY7_RUBAR</name>
<keyword evidence="3" id="KW-1185">Reference proteome</keyword>
<dbReference type="Proteomes" id="UP001457282">
    <property type="component" value="Unassembled WGS sequence"/>
</dbReference>
<dbReference type="AlphaFoldDB" id="A0AAW1VJY7"/>
<evidence type="ECO:0000313" key="2">
    <source>
        <dbReference type="EMBL" id="KAK9901935.1"/>
    </source>
</evidence>
<evidence type="ECO:0000313" key="3">
    <source>
        <dbReference type="Proteomes" id="UP001457282"/>
    </source>
</evidence>
<accession>A0AAW1VJY7</accession>
<protein>
    <submittedName>
        <fullName evidence="2">Uncharacterized protein</fullName>
    </submittedName>
</protein>
<sequence>MERKAPRSGTGKKRPSFPAYSSGLRTDNLVFLTSKDIKTLPLLRVLKGSKPRKYIVTCSERQGPLNHCKENSGKHIPSSKSYTALVSAEPFRSKFPLQEKLPDVIEWCSSSGGGGGVKSCLHIEDQTQDLYPIPAASAAQSTLPSLSSILCSDSRPAAAPSFTCLQLHSRTALALRVPHALYGYLSPSCSHKHPQLFLLLFPSPKLISHNLIIHNRYFPPLLLLAPAQAIPPQITSPYGPCFSSSSLPLVPRLELEFSELLPP</sequence>
<reference evidence="2 3" key="1">
    <citation type="journal article" date="2023" name="G3 (Bethesda)">
        <title>A chromosome-length genome assembly and annotation of blackberry (Rubus argutus, cv. 'Hillquist').</title>
        <authorList>
            <person name="Bruna T."/>
            <person name="Aryal R."/>
            <person name="Dudchenko O."/>
            <person name="Sargent D.J."/>
            <person name="Mead D."/>
            <person name="Buti M."/>
            <person name="Cavallini A."/>
            <person name="Hytonen T."/>
            <person name="Andres J."/>
            <person name="Pham M."/>
            <person name="Weisz D."/>
            <person name="Mascagni F."/>
            <person name="Usai G."/>
            <person name="Natali L."/>
            <person name="Bassil N."/>
            <person name="Fernandez G.E."/>
            <person name="Lomsadze A."/>
            <person name="Armour M."/>
            <person name="Olukolu B."/>
            <person name="Poorten T."/>
            <person name="Britton C."/>
            <person name="Davik J."/>
            <person name="Ashrafi H."/>
            <person name="Aiden E.L."/>
            <person name="Borodovsky M."/>
            <person name="Worthington M."/>
        </authorList>
    </citation>
    <scope>NUCLEOTIDE SEQUENCE [LARGE SCALE GENOMIC DNA]</scope>
    <source>
        <strain evidence="2">PI 553951</strain>
    </source>
</reference>
<organism evidence="2 3">
    <name type="scientific">Rubus argutus</name>
    <name type="common">Southern blackberry</name>
    <dbReference type="NCBI Taxonomy" id="59490"/>
    <lineage>
        <taxon>Eukaryota</taxon>
        <taxon>Viridiplantae</taxon>
        <taxon>Streptophyta</taxon>
        <taxon>Embryophyta</taxon>
        <taxon>Tracheophyta</taxon>
        <taxon>Spermatophyta</taxon>
        <taxon>Magnoliopsida</taxon>
        <taxon>eudicotyledons</taxon>
        <taxon>Gunneridae</taxon>
        <taxon>Pentapetalae</taxon>
        <taxon>rosids</taxon>
        <taxon>fabids</taxon>
        <taxon>Rosales</taxon>
        <taxon>Rosaceae</taxon>
        <taxon>Rosoideae</taxon>
        <taxon>Rosoideae incertae sedis</taxon>
        <taxon>Rubus</taxon>
    </lineage>
</organism>
<evidence type="ECO:0000256" key="1">
    <source>
        <dbReference type="SAM" id="MobiDB-lite"/>
    </source>
</evidence>
<dbReference type="EMBL" id="JBEDUW010000269">
    <property type="protein sequence ID" value="KAK9901935.1"/>
    <property type="molecule type" value="Genomic_DNA"/>
</dbReference>